<evidence type="ECO:0000313" key="2">
    <source>
        <dbReference type="Proteomes" id="UP000814033"/>
    </source>
</evidence>
<organism evidence="1 2">
    <name type="scientific">Auriscalpium vulgare</name>
    <dbReference type="NCBI Taxonomy" id="40419"/>
    <lineage>
        <taxon>Eukaryota</taxon>
        <taxon>Fungi</taxon>
        <taxon>Dikarya</taxon>
        <taxon>Basidiomycota</taxon>
        <taxon>Agaricomycotina</taxon>
        <taxon>Agaricomycetes</taxon>
        <taxon>Russulales</taxon>
        <taxon>Auriscalpiaceae</taxon>
        <taxon>Auriscalpium</taxon>
    </lineage>
</organism>
<keyword evidence="1" id="KW-0808">Transferase</keyword>
<gene>
    <name evidence="1" type="ORF">FA95DRAFT_1567996</name>
</gene>
<comment type="caution">
    <text evidence="1">The sequence shown here is derived from an EMBL/GenBank/DDBJ whole genome shotgun (WGS) entry which is preliminary data.</text>
</comment>
<dbReference type="EMBL" id="MU276664">
    <property type="protein sequence ID" value="KAI0037907.1"/>
    <property type="molecule type" value="Genomic_DNA"/>
</dbReference>
<sequence length="486" mass="52545">MSPSATSAIAATEGIVGETNASTTKKLEAVRPTAILHRTPWRPPVAVSGKGVYITLEDGRTVLDAVGGAAVACIGNGHPAIQQAIKDQVDKLSYVYNMQLSNEPAEELARVLIDSSKGAFELCGLVSGGSEAMEGVIKIARQYFFETNQPQRTKFISRQLSYHGNTVTTLSLSGHPARRLPYEALLDHDHFHQVSPAFAKRFQKPEETEEQYVERLRQELEDKFIALGPDTVIGFVAETVVGATTGCLAAPKGYFRAMKSVCHKYGALFILDEVMSGMGRMGTLHAWESFGDNEAPDIEAVAKGLGGGYASIGAVLVNKRIADGIRDKNGFWKHGHTYQAHPLACAAALAVQKVLADGTLLANARTQGEYLASLLRKRLQGPNALAAPYAFDVRGGGVFWAVEFDFTDPDAPHVDFKGRSFAMIVQARCLENNLIVMGMTGGANVEGTVGDHLIFAPAYNVTKEEVEKIVDIFVDSVEDVLRESFL</sequence>
<proteinExistence type="predicted"/>
<name>A0ACB8R1X1_9AGAM</name>
<dbReference type="Proteomes" id="UP000814033">
    <property type="component" value="Unassembled WGS sequence"/>
</dbReference>
<reference evidence="1" key="1">
    <citation type="submission" date="2021-02" db="EMBL/GenBank/DDBJ databases">
        <authorList>
            <consortium name="DOE Joint Genome Institute"/>
            <person name="Ahrendt S."/>
            <person name="Looney B.P."/>
            <person name="Miyauchi S."/>
            <person name="Morin E."/>
            <person name="Drula E."/>
            <person name="Courty P.E."/>
            <person name="Chicoki N."/>
            <person name="Fauchery L."/>
            <person name="Kohler A."/>
            <person name="Kuo A."/>
            <person name="Labutti K."/>
            <person name="Pangilinan J."/>
            <person name="Lipzen A."/>
            <person name="Riley R."/>
            <person name="Andreopoulos W."/>
            <person name="He G."/>
            <person name="Johnson J."/>
            <person name="Barry K.W."/>
            <person name="Grigoriev I.V."/>
            <person name="Nagy L."/>
            <person name="Hibbett D."/>
            <person name="Henrissat B."/>
            <person name="Matheny P.B."/>
            <person name="Labbe J."/>
            <person name="Martin F."/>
        </authorList>
    </citation>
    <scope>NUCLEOTIDE SEQUENCE</scope>
    <source>
        <strain evidence="1">FP105234-sp</strain>
    </source>
</reference>
<accession>A0ACB8R1X1</accession>
<evidence type="ECO:0000313" key="1">
    <source>
        <dbReference type="EMBL" id="KAI0037907.1"/>
    </source>
</evidence>
<protein>
    <submittedName>
        <fullName evidence="1">PLP-dependent transferase</fullName>
    </submittedName>
</protein>
<reference evidence="1" key="2">
    <citation type="journal article" date="2022" name="New Phytol.">
        <title>Evolutionary transition to the ectomycorrhizal habit in the genomes of a hyperdiverse lineage of mushroom-forming fungi.</title>
        <authorList>
            <person name="Looney B."/>
            <person name="Miyauchi S."/>
            <person name="Morin E."/>
            <person name="Drula E."/>
            <person name="Courty P.E."/>
            <person name="Kohler A."/>
            <person name="Kuo A."/>
            <person name="LaButti K."/>
            <person name="Pangilinan J."/>
            <person name="Lipzen A."/>
            <person name="Riley R."/>
            <person name="Andreopoulos W."/>
            <person name="He G."/>
            <person name="Johnson J."/>
            <person name="Nolan M."/>
            <person name="Tritt A."/>
            <person name="Barry K.W."/>
            <person name="Grigoriev I.V."/>
            <person name="Nagy L.G."/>
            <person name="Hibbett D."/>
            <person name="Henrissat B."/>
            <person name="Matheny P.B."/>
            <person name="Labbe J."/>
            <person name="Martin F.M."/>
        </authorList>
    </citation>
    <scope>NUCLEOTIDE SEQUENCE</scope>
    <source>
        <strain evidence="1">FP105234-sp</strain>
    </source>
</reference>
<keyword evidence="2" id="KW-1185">Reference proteome</keyword>